<dbReference type="AlphaFoldDB" id="A0A3M2Z3K6"/>
<accession>A0A3M2Z3K6</accession>
<feature type="non-terminal residue" evidence="1">
    <location>
        <position position="1"/>
    </location>
</feature>
<feature type="non-terminal residue" evidence="1">
    <location>
        <position position="78"/>
    </location>
</feature>
<name>A0A3M2Z3K6_PSEYM</name>
<gene>
    <name evidence="1" type="ORF">APX70_01848</name>
</gene>
<evidence type="ECO:0000313" key="1">
    <source>
        <dbReference type="EMBL" id="RML82899.1"/>
    </source>
</evidence>
<evidence type="ECO:0000313" key="2">
    <source>
        <dbReference type="Proteomes" id="UP000282378"/>
    </source>
</evidence>
<organism evidence="1 2">
    <name type="scientific">Pseudomonas syringae pv. maculicola</name>
    <dbReference type="NCBI Taxonomy" id="59511"/>
    <lineage>
        <taxon>Bacteria</taxon>
        <taxon>Pseudomonadati</taxon>
        <taxon>Pseudomonadota</taxon>
        <taxon>Gammaproteobacteria</taxon>
        <taxon>Pseudomonadales</taxon>
        <taxon>Pseudomonadaceae</taxon>
        <taxon>Pseudomonas</taxon>
    </lineage>
</organism>
<dbReference type="Proteomes" id="UP000282378">
    <property type="component" value="Unassembled WGS sequence"/>
</dbReference>
<reference evidence="1 2" key="1">
    <citation type="submission" date="2018-08" db="EMBL/GenBank/DDBJ databases">
        <title>Recombination of ecologically and evolutionarily significant loci maintains genetic cohesion in the Pseudomonas syringae species complex.</title>
        <authorList>
            <person name="Dillon M."/>
            <person name="Thakur S."/>
            <person name="Almeida R.N.D."/>
            <person name="Weir B.S."/>
            <person name="Guttman D.S."/>
        </authorList>
    </citation>
    <scope>NUCLEOTIDE SEQUENCE [LARGE SCALE GENOMIC DNA]</scope>
    <source>
        <strain evidence="1 2">88_10</strain>
    </source>
</reference>
<proteinExistence type="predicted"/>
<comment type="caution">
    <text evidence="1">The sequence shown here is derived from an EMBL/GenBank/DDBJ whole genome shotgun (WGS) entry which is preliminary data.</text>
</comment>
<sequence length="78" mass="8542">APKADAEFVMILSGSNRNVARIELPTANKASWRFTYSIIRGHSCIASVDTPVGGHEDVFYQDSGHQFPLSAGREPLPR</sequence>
<protein>
    <submittedName>
        <fullName evidence="1">YD repeat protein</fullName>
    </submittedName>
</protein>
<dbReference type="EMBL" id="RBNL01001985">
    <property type="protein sequence ID" value="RML82899.1"/>
    <property type="molecule type" value="Genomic_DNA"/>
</dbReference>